<feature type="chain" id="PRO_5002079425" evidence="2">
    <location>
        <begin position="21"/>
        <end position="644"/>
    </location>
</feature>
<feature type="signal peptide" evidence="2">
    <location>
        <begin position="1"/>
        <end position="20"/>
    </location>
</feature>
<dbReference type="Proteomes" id="UP000031036">
    <property type="component" value="Unassembled WGS sequence"/>
</dbReference>
<protein>
    <submittedName>
        <fullName evidence="3">Uncharacterized protein</fullName>
    </submittedName>
</protein>
<comment type="caution">
    <text evidence="3">The sequence shown here is derived from an EMBL/GenBank/DDBJ whole genome shotgun (WGS) entry which is preliminary data.</text>
</comment>
<gene>
    <name evidence="3" type="ORF">Tcan_17980</name>
</gene>
<keyword evidence="2" id="KW-0732">Signal</keyword>
<feature type="region of interest" description="Disordered" evidence="1">
    <location>
        <begin position="222"/>
        <end position="252"/>
    </location>
</feature>
<keyword evidence="4" id="KW-1185">Reference proteome</keyword>
<feature type="region of interest" description="Disordered" evidence="1">
    <location>
        <begin position="317"/>
        <end position="338"/>
    </location>
</feature>
<feature type="compositionally biased region" description="Polar residues" evidence="1">
    <location>
        <begin position="223"/>
        <end position="240"/>
    </location>
</feature>
<evidence type="ECO:0000313" key="3">
    <source>
        <dbReference type="EMBL" id="KHN73795.1"/>
    </source>
</evidence>
<feature type="compositionally biased region" description="Polar residues" evidence="1">
    <location>
        <begin position="535"/>
        <end position="545"/>
    </location>
</feature>
<reference evidence="3 4" key="1">
    <citation type="submission" date="2014-11" db="EMBL/GenBank/DDBJ databases">
        <title>Genetic blueprint of the zoonotic pathogen Toxocara canis.</title>
        <authorList>
            <person name="Zhu X.-Q."/>
            <person name="Korhonen P.K."/>
            <person name="Cai H."/>
            <person name="Young N.D."/>
            <person name="Nejsum P."/>
            <person name="von Samson-Himmelstjerna G."/>
            <person name="Boag P.R."/>
            <person name="Tan P."/>
            <person name="Li Q."/>
            <person name="Min J."/>
            <person name="Yang Y."/>
            <person name="Wang X."/>
            <person name="Fang X."/>
            <person name="Hall R.S."/>
            <person name="Hofmann A."/>
            <person name="Sternberg P.W."/>
            <person name="Jex A.R."/>
            <person name="Gasser R.B."/>
        </authorList>
    </citation>
    <scope>NUCLEOTIDE SEQUENCE [LARGE SCALE GENOMIC DNA]</scope>
    <source>
        <strain evidence="3">PN_DK_2014</strain>
    </source>
</reference>
<organism evidence="3 4">
    <name type="scientific">Toxocara canis</name>
    <name type="common">Canine roundworm</name>
    <dbReference type="NCBI Taxonomy" id="6265"/>
    <lineage>
        <taxon>Eukaryota</taxon>
        <taxon>Metazoa</taxon>
        <taxon>Ecdysozoa</taxon>
        <taxon>Nematoda</taxon>
        <taxon>Chromadorea</taxon>
        <taxon>Rhabditida</taxon>
        <taxon>Spirurina</taxon>
        <taxon>Ascaridomorpha</taxon>
        <taxon>Ascaridoidea</taxon>
        <taxon>Toxocaridae</taxon>
        <taxon>Toxocara</taxon>
    </lineage>
</organism>
<proteinExistence type="predicted"/>
<feature type="compositionally biased region" description="Basic residues" evidence="1">
    <location>
        <begin position="320"/>
        <end position="332"/>
    </location>
</feature>
<dbReference type="AlphaFoldDB" id="A0A0B2UY91"/>
<feature type="region of interest" description="Disordered" evidence="1">
    <location>
        <begin position="535"/>
        <end position="555"/>
    </location>
</feature>
<evidence type="ECO:0000256" key="1">
    <source>
        <dbReference type="SAM" id="MobiDB-lite"/>
    </source>
</evidence>
<evidence type="ECO:0000256" key="2">
    <source>
        <dbReference type="SAM" id="SignalP"/>
    </source>
</evidence>
<dbReference type="OrthoDB" id="5876187at2759"/>
<feature type="region of interest" description="Disordered" evidence="1">
    <location>
        <begin position="471"/>
        <end position="494"/>
    </location>
</feature>
<dbReference type="EMBL" id="JPKZ01003055">
    <property type="protein sequence ID" value="KHN73795.1"/>
    <property type="molecule type" value="Genomic_DNA"/>
</dbReference>
<evidence type="ECO:0000313" key="4">
    <source>
        <dbReference type="Proteomes" id="UP000031036"/>
    </source>
</evidence>
<accession>A0A0B2UY91</accession>
<name>A0A0B2UY91_TOXCA</name>
<sequence>MCRITILLIPWLYLALTTNAQQSTSNEEVASALRVLLNANEYLKGGRLYNEFIRRQQALQDALRSSLSSPPTMPFVNVFEPVRNQLFNVLPQISGGFLDRVSNGFNALVQPLPDGTLGTGGLLSGKEKRKEHFKENITELAKAAIKKVTKKIEPDRPREIPNVGGFGAEIRSINAVERVKNGSEDLSESSGNTEAPQLTRITLDDMEMRASDDYYDYIEHENSTPQSQFNDESAERTANATEFDGRQRDSAVRTADLPVSSIKNVDSSDAIISVADNSRTITRRAPRAQKTFGDEVDTDLYETAPMRPHYTLKENETIRQHKKPSHLHKKKTLPVPSSSVADDIEELIKEMNMTEQQAEAFVIIVEKILEEELEKRIPRGRRRLGTVNVVDVDWPSKAAGIETRKHHSDSQKEKVRFYYSIDDLGEKEQENEITANEDLRELLTSDKHIKFEQSADGEDMLKSPSQIVNPKRETRARQRKLPLSVSSRGSHGNVPNYRQIEQAEYDRFISGYQNGQSTDVALAVGNEEAVSERTTMSSAALVQRSTPHHGRTVEGSRSVVEPYYSSSNVENGHRGLSPLQIHRISATTMKRHSNSGPRTAFERQVRDFRERLWGSNGFGDIIRALQHASIAFYEQPTYNRYRQS</sequence>